<dbReference type="eggNOG" id="COG3387">
    <property type="taxonomic scope" value="Bacteria"/>
</dbReference>
<sequence>MPRPLVLGNGQMLINFDSSLNIRDLYFPYVGQLNHVGGHYCSFGIWADGRFAWCYDKNWEKTIGYKHESLVSEVSARHDKLEIELYINDAVHFTDNIYLKRMTVKNKAAKKREIRIFFTHDFSIDESEVGDTAVYNPEIPAIYHYKRNRYFLANGRADGQLIYEFATGIKRFGGAEGTWRDAEDGRLANNPIAQGSVDSTISFRMFLDAGEEKTLYYWLVVGRNYQEVRDLDKYVVDRTPARLLERIETYMANWVNKQDTHFANLPQNVVDQYKRSLLITSTQIDRNMGAIIAANDSDIIQFNRDHYSYMWPRDGALVAMAAIQAGYPELVTQFFYFCENSITDKGFLLHKYNPDGSVGSSWHPWVEHGRAQLPIQEDETALVICALWEYYQKQKNLNFVQFCYRGFVKPAADFMMNYIDDELELPLPSYDLWEERRGVFTYTAATVYAALQAASRFADILGEEEKCHAYAEAARKLHKAIMTHLYDEDLGRFIRGYLVKPDGTLQKDSTLESSLWALFAFEVLEPDDNRLINTMEAIEKGLWVKTEVGGIARYTDDYYFQKSREIETVPGNPWIICTLWLAQWHIAKAKTTEDLEQAVELLSWADRWSLSSGVLSEQLHPYNGSPVSVAPLTWSHATYVATVGAYLKKYEELTDITCQW</sequence>
<dbReference type="InterPro" id="IPR012341">
    <property type="entry name" value="6hp_glycosidase-like_sf"/>
</dbReference>
<feature type="domain" description="GH15-like" evidence="1">
    <location>
        <begin position="272"/>
        <end position="642"/>
    </location>
</feature>
<comment type="caution">
    <text evidence="2">The sequence shown here is derived from an EMBL/GenBank/DDBJ whole genome shotgun (WGS) entry which is preliminary data.</text>
</comment>
<dbReference type="EMBL" id="ACJM01000002">
    <property type="protein sequence ID" value="EEG78559.1"/>
    <property type="molecule type" value="Genomic_DNA"/>
</dbReference>
<dbReference type="InterPro" id="IPR008928">
    <property type="entry name" value="6-hairpin_glycosidase_sf"/>
</dbReference>
<keyword evidence="2" id="KW-0378">Hydrolase</keyword>
<dbReference type="Gene3D" id="1.50.10.10">
    <property type="match status" value="1"/>
</dbReference>
<dbReference type="STRING" id="555088.DealDRAFT_0489"/>
<proteinExistence type="predicted"/>
<accession>C0GDS6</accession>
<dbReference type="GO" id="GO:0004553">
    <property type="term" value="F:hydrolase activity, hydrolyzing O-glycosyl compounds"/>
    <property type="evidence" value="ECO:0007669"/>
    <property type="project" value="UniProtKB-ARBA"/>
</dbReference>
<name>C0GDS6_DETAL</name>
<dbReference type="SUPFAM" id="SSF48208">
    <property type="entry name" value="Six-hairpin glycosidases"/>
    <property type="match status" value="1"/>
</dbReference>
<dbReference type="AlphaFoldDB" id="C0GDS6"/>
<dbReference type="PANTHER" id="PTHR31616">
    <property type="entry name" value="TREHALASE"/>
    <property type="match status" value="1"/>
</dbReference>
<organism evidence="2 3">
    <name type="scientific">Dethiobacter alkaliphilus AHT 1</name>
    <dbReference type="NCBI Taxonomy" id="555088"/>
    <lineage>
        <taxon>Bacteria</taxon>
        <taxon>Bacillati</taxon>
        <taxon>Bacillota</taxon>
        <taxon>Dethiobacteria</taxon>
        <taxon>Dethiobacterales</taxon>
        <taxon>Dethiobacteraceae</taxon>
        <taxon>Dethiobacter</taxon>
    </lineage>
</organism>
<gene>
    <name evidence="2" type="ORF">DealDRAFT_0489</name>
</gene>
<evidence type="ECO:0000259" key="1">
    <source>
        <dbReference type="Pfam" id="PF00723"/>
    </source>
</evidence>
<protein>
    <submittedName>
        <fullName evidence="2">Glycoside hydrolase 15-related protein</fullName>
    </submittedName>
</protein>
<dbReference type="RefSeq" id="WP_008514533.1">
    <property type="nucleotide sequence ID" value="NZ_ACJM01000002.1"/>
</dbReference>
<keyword evidence="3" id="KW-1185">Reference proteome</keyword>
<reference evidence="2 3" key="1">
    <citation type="submission" date="2009-02" db="EMBL/GenBank/DDBJ databases">
        <title>Sequencing of the draft genome and assembly of Dethiobacter alkaliphilus AHT 1.</title>
        <authorList>
            <consortium name="US DOE Joint Genome Institute (JGI-PGF)"/>
            <person name="Lucas S."/>
            <person name="Copeland A."/>
            <person name="Lapidus A."/>
            <person name="Glavina del Rio T."/>
            <person name="Dalin E."/>
            <person name="Tice H."/>
            <person name="Bruce D."/>
            <person name="Goodwin L."/>
            <person name="Pitluck S."/>
            <person name="Larimer F."/>
            <person name="Land M.L."/>
            <person name="Hauser L."/>
            <person name="Muyzer G."/>
        </authorList>
    </citation>
    <scope>NUCLEOTIDE SEQUENCE [LARGE SCALE GENOMIC DNA]</scope>
    <source>
        <strain evidence="2 3">AHT 1</strain>
    </source>
</reference>
<evidence type="ECO:0000313" key="2">
    <source>
        <dbReference type="EMBL" id="EEG78559.1"/>
    </source>
</evidence>
<evidence type="ECO:0000313" key="3">
    <source>
        <dbReference type="Proteomes" id="UP000006443"/>
    </source>
</evidence>
<dbReference type="OrthoDB" id="3902805at2"/>
<dbReference type="GO" id="GO:0005975">
    <property type="term" value="P:carbohydrate metabolic process"/>
    <property type="evidence" value="ECO:0007669"/>
    <property type="project" value="InterPro"/>
</dbReference>
<dbReference type="Proteomes" id="UP000006443">
    <property type="component" value="Unassembled WGS sequence"/>
</dbReference>
<dbReference type="Pfam" id="PF00723">
    <property type="entry name" value="Glyco_hydro_15"/>
    <property type="match status" value="1"/>
</dbReference>
<dbReference type="InterPro" id="IPR011613">
    <property type="entry name" value="GH15-like"/>
</dbReference>
<dbReference type="PANTHER" id="PTHR31616:SF13">
    <property type="entry name" value="GLUCAN 1,4-ALPHA-GLUCOSIDASE"/>
    <property type="match status" value="1"/>
</dbReference>